<feature type="domain" description="DUF5916" evidence="2">
    <location>
        <begin position="228"/>
        <end position="824"/>
    </location>
</feature>
<dbReference type="RefSeq" id="WP_109353424.1">
    <property type="nucleotide sequence ID" value="NZ_QFRI01000003.1"/>
</dbReference>
<dbReference type="CDD" id="cd09618">
    <property type="entry name" value="CBM9_like_2"/>
    <property type="match status" value="1"/>
</dbReference>
<dbReference type="EMBL" id="QFRI01000003">
    <property type="protein sequence ID" value="PWH82084.1"/>
    <property type="molecule type" value="Genomic_DNA"/>
</dbReference>
<protein>
    <submittedName>
        <fullName evidence="3">Protein with DOMON-like ligand-binding domain protein</fullName>
    </submittedName>
</protein>
<dbReference type="InterPro" id="IPR010502">
    <property type="entry name" value="Carb-bd_dom_fam9"/>
</dbReference>
<reference evidence="4" key="3">
    <citation type="submission" date="2018-05" db="EMBL/GenBank/DDBJ databases">
        <authorList>
            <person name="Lu D."/>
        </authorList>
    </citation>
    <scope>NUCLEOTIDE SEQUENCE [LARGE SCALE GENOMIC DNA]</scope>
    <source>
        <strain evidence="4">ZY111</strain>
    </source>
</reference>
<evidence type="ECO:0000313" key="4">
    <source>
        <dbReference type="Proteomes" id="UP000245375"/>
    </source>
</evidence>
<organism evidence="3 4">
    <name type="scientific">Algibacter marinivivus</name>
    <dbReference type="NCBI Taxonomy" id="2100723"/>
    <lineage>
        <taxon>Bacteria</taxon>
        <taxon>Pseudomonadati</taxon>
        <taxon>Bacteroidota</taxon>
        <taxon>Flavobacteriia</taxon>
        <taxon>Flavobacteriales</taxon>
        <taxon>Flavobacteriaceae</taxon>
        <taxon>Algibacter</taxon>
    </lineage>
</organism>
<gene>
    <name evidence="3" type="ORF">DIS18_12525</name>
</gene>
<dbReference type="GO" id="GO:0030246">
    <property type="term" value="F:carbohydrate binding"/>
    <property type="evidence" value="ECO:0007669"/>
    <property type="project" value="InterPro"/>
</dbReference>
<dbReference type="OrthoDB" id="9786766at2"/>
<sequence>MRQSTFLIFFLCIIMQLEAQTKKTYQITRTQTPPTIDGVLNESTWDNLQIATDFIQFRPDVGKSPVKEKRSEVKMCYDNNAIYISAYLYDNPEDIMRQFTQRDNFGQSDFFGIIFNPNNDAQNNTEFFVFSSGTQADAVESPSNGEDFGWNAVWESAVKLVDDGWIVEVKIPYRALRFTQQEDPTWGIQFHRHFRQTRAQYTWNAIDVTKGNFGLYNAELKGLENIVPPTRLSFYPYASGLVSTFDGETDTDFAAGLDVKYGITENITLDATLVPDFSQAGFDNVELNLGPFEQQFAEQRQFFTEGVDLFNKGRLFYSRRIGDNPSVTPEVDDDEEIIDYPDKVQMINAVKISGRTKKGLGIGFFNAITEKTSTTIEKTEIINENTPNEETVKSRRKEVVEPLANYNIMVLDQQFNKNSSVTLINTNVTRNGDFKDANVTGLLLDLINKKNTYGAIGEVKMSTFNDVADKENGYSARIGAGKNSGKFRYTVLYDYADENFDINDLGIQFRNNFSNFGAEMSYRIFEPTEKLNSYRFNAWFNYNHLANPNTFTGTHLGLNFNATNKKLHSFGINGNWNIGKRFDYFEPRNGFDSYFITKNYAQTNLWISSNYNNFFAINANVGYGCFFDEERDNFNNYWYAVRPRFKFNDKLLVVIGYEYDDYTADRGYINGQDVDGEIIFGQRERIETEVSISGSYNFNPFNALTLSFRNYLSRVTYDDQVYNLQDDGTLLVSNTNTKTTIGTDSDFNPDANFNTWNLDFSYTWQFAPGSQLTALYRNQIFNFSNNSQDGFFDSLDNLFDQEKRNTFSLRLVYFIDYNDVKNVFSNKNSS</sequence>
<dbReference type="Gene3D" id="2.60.40.1190">
    <property type="match status" value="1"/>
</dbReference>
<dbReference type="Proteomes" id="UP000245375">
    <property type="component" value="Unassembled WGS sequence"/>
</dbReference>
<reference evidence="4" key="1">
    <citation type="submission" date="2018-05" db="EMBL/GenBank/DDBJ databases">
        <title>Algibacter marinivivus sp. nov., isolated from sample around a algae.</title>
        <authorList>
            <person name="Lu D."/>
        </authorList>
    </citation>
    <scope>NUCLEOTIDE SEQUENCE [LARGE SCALE GENOMIC DNA]</scope>
    <source>
        <strain evidence="4">ZY111</strain>
    </source>
</reference>
<keyword evidence="4" id="KW-1185">Reference proteome</keyword>
<proteinExistence type="predicted"/>
<reference evidence="3 4" key="2">
    <citation type="submission" date="2018-05" db="EMBL/GenBank/DDBJ databases">
        <title>Algibacter marinivivus sp. nov., isolated from sample around a algae.</title>
        <authorList>
            <person name="Zhong X."/>
        </authorList>
    </citation>
    <scope>NUCLEOTIDE SEQUENCE [LARGE SCALE GENOMIC DNA]</scope>
    <source>
        <strain evidence="3 4">ZY111</strain>
    </source>
</reference>
<accession>A0A2U2X2W1</accession>
<dbReference type="GO" id="GO:0016052">
    <property type="term" value="P:carbohydrate catabolic process"/>
    <property type="evidence" value="ECO:0007669"/>
    <property type="project" value="InterPro"/>
</dbReference>
<evidence type="ECO:0000259" key="2">
    <source>
        <dbReference type="Pfam" id="PF19313"/>
    </source>
</evidence>
<dbReference type="InterPro" id="IPR045670">
    <property type="entry name" value="DUF5916"/>
</dbReference>
<dbReference type="Pfam" id="PF06452">
    <property type="entry name" value="CBM9_1"/>
    <property type="match status" value="1"/>
</dbReference>
<dbReference type="GO" id="GO:0004553">
    <property type="term" value="F:hydrolase activity, hydrolyzing O-glycosyl compounds"/>
    <property type="evidence" value="ECO:0007669"/>
    <property type="project" value="InterPro"/>
</dbReference>
<name>A0A2U2X2W1_9FLAO</name>
<dbReference type="Pfam" id="PF19313">
    <property type="entry name" value="DUF5916"/>
    <property type="match status" value="1"/>
</dbReference>
<evidence type="ECO:0000259" key="1">
    <source>
        <dbReference type="Pfam" id="PF06452"/>
    </source>
</evidence>
<dbReference type="AlphaFoldDB" id="A0A2U2X2W1"/>
<comment type="caution">
    <text evidence="3">The sequence shown here is derived from an EMBL/GenBank/DDBJ whole genome shotgun (WGS) entry which is preliminary data.</text>
</comment>
<evidence type="ECO:0000313" key="3">
    <source>
        <dbReference type="EMBL" id="PWH82084.1"/>
    </source>
</evidence>
<dbReference type="SUPFAM" id="SSF49344">
    <property type="entry name" value="CBD9-like"/>
    <property type="match status" value="1"/>
</dbReference>
<feature type="domain" description="Carbohydrate-binding" evidence="1">
    <location>
        <begin position="36"/>
        <end position="190"/>
    </location>
</feature>